<sequence length="497" mass="55898">MPQRNSTNRKQLTIALRRSPRLLQKVQSEPEYPKTPNPKLRTNRVHHSDPSSLSSTQMVSLKKTRKHFPEEIPKKVKESDIGSRSSANSTTGLRRSARLNDRVEEQFVGKTEKRVTRSSNKGNAMERVEKTSNDDECTSIEFLDEDVLSDVEGTKVGANLCEQFVVKLEKRKTRSSLISSVVTEGGREEREIDKGRKEIGVKRKRNQVGEGHEIIQGWTKDQELVLQRAYLAAKPTPHFWKKVAKLVPGKSAQDCFDKVYSDHLTPHQPRPHSRANRTNSSPLSLLAGKLLTSAEPKIKRPTCSKQKSHLAQKTVRQLLQKHYQVDQDYEADLFSVLESTLNQSTQAFQQGAILSTPECGKERPGFIKRCRERSSSARKKHRSRLSSLSGATLVSPPVLKQVKNKALHEKYIDQLHKREAKRKTASSRAAKSIPGKEDKESHIQKLDAIKAAKNALVLDARDVINQFQHSQANAMGDFSDIDDGIDGDDDDEGEDGP</sequence>
<feature type="region of interest" description="Disordered" evidence="1">
    <location>
        <begin position="416"/>
        <end position="442"/>
    </location>
</feature>
<dbReference type="InterPro" id="IPR001005">
    <property type="entry name" value="SANT/Myb"/>
</dbReference>
<organism evidence="2">
    <name type="scientific">Davidia involucrata</name>
    <name type="common">Dove tree</name>
    <dbReference type="NCBI Taxonomy" id="16924"/>
    <lineage>
        <taxon>Eukaryota</taxon>
        <taxon>Viridiplantae</taxon>
        <taxon>Streptophyta</taxon>
        <taxon>Embryophyta</taxon>
        <taxon>Tracheophyta</taxon>
        <taxon>Spermatophyta</taxon>
        <taxon>Magnoliopsida</taxon>
        <taxon>eudicotyledons</taxon>
        <taxon>Gunneridae</taxon>
        <taxon>Pentapetalae</taxon>
        <taxon>asterids</taxon>
        <taxon>Cornales</taxon>
        <taxon>Nyssaceae</taxon>
        <taxon>Davidia</taxon>
    </lineage>
</organism>
<dbReference type="EMBL" id="GHES01033147">
    <property type="protein sequence ID" value="MPA63706.1"/>
    <property type="molecule type" value="Transcribed_RNA"/>
</dbReference>
<dbReference type="Gene3D" id="1.10.10.60">
    <property type="entry name" value="Homeodomain-like"/>
    <property type="match status" value="1"/>
</dbReference>
<dbReference type="CDD" id="cd00167">
    <property type="entry name" value="SANT"/>
    <property type="match status" value="1"/>
</dbReference>
<evidence type="ECO:0000256" key="1">
    <source>
        <dbReference type="SAM" id="MobiDB-lite"/>
    </source>
</evidence>
<feature type="compositionally biased region" description="Polar residues" evidence="1">
    <location>
        <begin position="50"/>
        <end position="59"/>
    </location>
</feature>
<dbReference type="InterPro" id="IPR009057">
    <property type="entry name" value="Homeodomain-like_sf"/>
</dbReference>
<feature type="compositionally biased region" description="Polar residues" evidence="1">
    <location>
        <begin position="82"/>
        <end position="93"/>
    </location>
</feature>
<dbReference type="SUPFAM" id="SSF46689">
    <property type="entry name" value="Homeodomain-like"/>
    <property type="match status" value="1"/>
</dbReference>
<evidence type="ECO:0000313" key="2">
    <source>
        <dbReference type="EMBL" id="MPA63706.1"/>
    </source>
</evidence>
<feature type="region of interest" description="Disordered" evidence="1">
    <location>
        <begin position="110"/>
        <end position="132"/>
    </location>
</feature>
<evidence type="ECO:0008006" key="3">
    <source>
        <dbReference type="Google" id="ProtNLM"/>
    </source>
</evidence>
<feature type="compositionally biased region" description="Acidic residues" evidence="1">
    <location>
        <begin position="479"/>
        <end position="497"/>
    </location>
</feature>
<dbReference type="PANTHER" id="PTHR14000:SF17">
    <property type="entry name" value="MYB-LIKE DOMAIN-CONTAINING PROTEIN"/>
    <property type="match status" value="1"/>
</dbReference>
<protein>
    <recommendedName>
        <fullName evidence="3">Myb-like domain-containing protein</fullName>
    </recommendedName>
</protein>
<feature type="compositionally biased region" description="Basic and acidic residues" evidence="1">
    <location>
        <begin position="67"/>
        <end position="81"/>
    </location>
</feature>
<dbReference type="AlphaFoldDB" id="A0A5B7B5S1"/>
<gene>
    <name evidence="2" type="ORF">Din_033147</name>
</gene>
<reference evidence="2" key="1">
    <citation type="submission" date="2019-08" db="EMBL/GenBank/DDBJ databases">
        <title>Reference gene set and small RNA set construction with multiple tissues from Davidia involucrata Baill.</title>
        <authorList>
            <person name="Yang H."/>
            <person name="Zhou C."/>
            <person name="Li G."/>
            <person name="Wang J."/>
            <person name="Gao P."/>
            <person name="Wang M."/>
            <person name="Wang R."/>
            <person name="Zhao Y."/>
        </authorList>
    </citation>
    <scope>NUCLEOTIDE SEQUENCE</scope>
    <source>
        <tissue evidence="2">Mixed with DoveR01_LX</tissue>
    </source>
</reference>
<proteinExistence type="predicted"/>
<feature type="region of interest" description="Disordered" evidence="1">
    <location>
        <begin position="1"/>
        <end position="97"/>
    </location>
</feature>
<feature type="region of interest" description="Disordered" evidence="1">
    <location>
        <begin position="472"/>
        <end position="497"/>
    </location>
</feature>
<feature type="compositionally biased region" description="Polar residues" evidence="1">
    <location>
        <begin position="1"/>
        <end position="11"/>
    </location>
</feature>
<dbReference type="PANTHER" id="PTHR14000">
    <property type="entry name" value="FINGER CCCH DOMAIN PROTEIN, PUTATIVE (DUF3755)-RELATED"/>
    <property type="match status" value="1"/>
</dbReference>
<name>A0A5B7B5S1_DAVIN</name>
<accession>A0A5B7B5S1</accession>